<reference evidence="2 3" key="1">
    <citation type="submission" date="2016-10" db="EMBL/GenBank/DDBJ databases">
        <authorList>
            <person name="Varghese N."/>
            <person name="Submissions S."/>
        </authorList>
    </citation>
    <scope>NUCLEOTIDE SEQUENCE [LARGE SCALE GENOMIC DNA]</scope>
    <source>
        <strain evidence="2 3">CDM_1</strain>
    </source>
</reference>
<organism evidence="2 3">
    <name type="scientific">Natrinema hispanicum</name>
    <dbReference type="NCBI Taxonomy" id="392421"/>
    <lineage>
        <taxon>Archaea</taxon>
        <taxon>Methanobacteriati</taxon>
        <taxon>Methanobacteriota</taxon>
        <taxon>Stenosarchaea group</taxon>
        <taxon>Halobacteria</taxon>
        <taxon>Halobacteriales</taxon>
        <taxon>Natrialbaceae</taxon>
        <taxon>Natrinema</taxon>
    </lineage>
</organism>
<accession>A0A1G6UUG5</accession>
<dbReference type="Proteomes" id="UP000324021">
    <property type="component" value="Unassembled WGS sequence"/>
</dbReference>
<keyword evidence="1" id="KW-0472">Membrane</keyword>
<gene>
    <name evidence="2" type="ORF">SAMN05192552_102333</name>
</gene>
<keyword evidence="1" id="KW-0812">Transmembrane</keyword>
<evidence type="ECO:0000313" key="3">
    <source>
        <dbReference type="Proteomes" id="UP000324021"/>
    </source>
</evidence>
<dbReference type="RefSeq" id="WP_149782418.1">
    <property type="nucleotide sequence ID" value="NZ_FMZP01000023.1"/>
</dbReference>
<dbReference type="InterPro" id="IPR055713">
    <property type="entry name" value="DUF7289"/>
</dbReference>
<sequence length="246" mass="26885">MNRTATSRGQSGILGYIMIFSVVILSIGIIYVSGIASIGTYQASSELNNAEQAMVVFSNNIDDIVQEEAPRRSVEMKTTDSSVETTAKHDITITIDGTEYTNTSLRGFAYRGEGGDITYKAGAVIRSEGDGAFMHETPPFKFGDDRVILNVVKLVGQDEYQGSGTSLVVLEDHEEQSSTRYSTGGGQTVTITMEVEPDHAQMWERYFEDQASGLTKVSDDSGEVEYEIDTDEVLIRESAISVEISE</sequence>
<dbReference type="Pfam" id="PF23960">
    <property type="entry name" value="DUF7289"/>
    <property type="match status" value="1"/>
</dbReference>
<protein>
    <submittedName>
        <fullName evidence="2">Uncharacterized protein</fullName>
    </submittedName>
</protein>
<evidence type="ECO:0000256" key="1">
    <source>
        <dbReference type="SAM" id="Phobius"/>
    </source>
</evidence>
<name>A0A1G6UUG5_9EURY</name>
<evidence type="ECO:0000313" key="2">
    <source>
        <dbReference type="EMBL" id="SDD44356.1"/>
    </source>
</evidence>
<feature type="transmembrane region" description="Helical" evidence="1">
    <location>
        <begin position="12"/>
        <end position="32"/>
    </location>
</feature>
<dbReference type="AlphaFoldDB" id="A0A1G6UUG5"/>
<dbReference type="EMBL" id="FMZP01000023">
    <property type="protein sequence ID" value="SDD44356.1"/>
    <property type="molecule type" value="Genomic_DNA"/>
</dbReference>
<proteinExistence type="predicted"/>
<keyword evidence="1" id="KW-1133">Transmembrane helix</keyword>